<evidence type="ECO:0000259" key="9">
    <source>
        <dbReference type="PROSITE" id="PS50850"/>
    </source>
</evidence>
<feature type="transmembrane region" description="Helical" evidence="8">
    <location>
        <begin position="406"/>
        <end position="424"/>
    </location>
</feature>
<feature type="transmembrane region" description="Helical" evidence="8">
    <location>
        <begin position="166"/>
        <end position="191"/>
    </location>
</feature>
<dbReference type="RefSeq" id="WP_094005359.1">
    <property type="nucleotide sequence ID" value="NZ_CP091196.1"/>
</dbReference>
<feature type="transmembrane region" description="Helical" evidence="8">
    <location>
        <begin position="333"/>
        <end position="350"/>
    </location>
</feature>
<feature type="transmembrane region" description="Helical" evidence="8">
    <location>
        <begin position="470"/>
        <end position="493"/>
    </location>
</feature>
<dbReference type="Pfam" id="PF07690">
    <property type="entry name" value="MFS_1"/>
    <property type="match status" value="1"/>
</dbReference>
<evidence type="ECO:0000256" key="4">
    <source>
        <dbReference type="ARBA" id="ARBA00022692"/>
    </source>
</evidence>
<dbReference type="PANTHER" id="PTHR42718:SF47">
    <property type="entry name" value="METHYL VIOLOGEN RESISTANCE PROTEIN SMVA"/>
    <property type="match status" value="1"/>
</dbReference>
<dbReference type="SUPFAM" id="SSF103473">
    <property type="entry name" value="MFS general substrate transporter"/>
    <property type="match status" value="1"/>
</dbReference>
<keyword evidence="11" id="KW-1185">Reference proteome</keyword>
<feature type="transmembrane region" description="Helical" evidence="8">
    <location>
        <begin position="362"/>
        <end position="385"/>
    </location>
</feature>
<accession>A0ABY4NX51</accession>
<keyword evidence="5 8" id="KW-1133">Transmembrane helix</keyword>
<feature type="compositionally biased region" description="Basic and acidic residues" evidence="7">
    <location>
        <begin position="502"/>
        <end position="516"/>
    </location>
</feature>
<comment type="subcellular location">
    <subcellularLocation>
        <location evidence="1">Cell membrane</location>
        <topology evidence="1">Multi-pass membrane protein</topology>
    </subcellularLocation>
</comment>
<dbReference type="InterPro" id="IPR036259">
    <property type="entry name" value="MFS_trans_sf"/>
</dbReference>
<feature type="transmembrane region" description="Helical" evidence="8">
    <location>
        <begin position="14"/>
        <end position="38"/>
    </location>
</feature>
<protein>
    <submittedName>
        <fullName evidence="10">MFS transporter</fullName>
    </submittedName>
</protein>
<evidence type="ECO:0000256" key="3">
    <source>
        <dbReference type="ARBA" id="ARBA00022475"/>
    </source>
</evidence>
<feature type="region of interest" description="Disordered" evidence="7">
    <location>
        <begin position="499"/>
        <end position="531"/>
    </location>
</feature>
<dbReference type="EMBL" id="CP091196">
    <property type="protein sequence ID" value="UQS24627.1"/>
    <property type="molecule type" value="Genomic_DNA"/>
</dbReference>
<feature type="transmembrane region" description="Helical" evidence="8">
    <location>
        <begin position="107"/>
        <end position="128"/>
    </location>
</feature>
<gene>
    <name evidence="10" type="ORF">L1857_18300</name>
</gene>
<feature type="transmembrane region" description="Helical" evidence="8">
    <location>
        <begin position="203"/>
        <end position="222"/>
    </location>
</feature>
<feature type="transmembrane region" description="Helical" evidence="8">
    <location>
        <begin position="140"/>
        <end position="160"/>
    </location>
</feature>
<keyword evidence="4 8" id="KW-0812">Transmembrane</keyword>
<dbReference type="Gene3D" id="1.20.1720.10">
    <property type="entry name" value="Multidrug resistance protein D"/>
    <property type="match status" value="1"/>
</dbReference>
<sequence length="531" mass="54767">MTHTIPARAGRREWLALAVLALPTLLVSLDVHVLLLALPRLAADLGASSVEQLWITDVYGFAMAGFLITMGTLGDRIGRRKLLLLGAAAFGAASVAAAFATSPAMLIAARAALGVAGAVLAPSTMSLIRTLFRDPRQMGLAIGLWGLCFSAGAVIGPVAGGALLAHFWWGSVFLLGVPAMVLLLVAGPVLLPEHRDPHAGTPDLVSVALSLAAVIPAIHGLKELAHDGWRPLPLASLATGIVFAAVFARRQRRLEHPLLDLRLFANRSFGTALGAMMSGTLLIGALMLFITQDLQLVEGLSPLGAALWMMPAIAANTVSFVVSPVLARRFRPAHLIAAGLAISVCGLIVLTRTGTTSGPATLATGFALIFLGAGPLVTLSTGLVLGSAPAEKAGSAAALNETSGQFGFAFGLAALGSIGAAVYTSRFTPPENVPAAARDSLADAVAVAQHLPADLARALLTPARAAFVDGLHLVAVISAAALAVVAVLILRLLRHVPPTGRAESDVDTRTDLDARRGRPLPFGHPVDRTPR</sequence>
<dbReference type="InterPro" id="IPR020846">
    <property type="entry name" value="MFS_dom"/>
</dbReference>
<evidence type="ECO:0000256" key="5">
    <source>
        <dbReference type="ARBA" id="ARBA00022989"/>
    </source>
</evidence>
<organism evidence="10 11">
    <name type="scientific">Amycolatopsis thermalba</name>
    <dbReference type="NCBI Taxonomy" id="944492"/>
    <lineage>
        <taxon>Bacteria</taxon>
        <taxon>Bacillati</taxon>
        <taxon>Actinomycetota</taxon>
        <taxon>Actinomycetes</taxon>
        <taxon>Pseudonocardiales</taxon>
        <taxon>Pseudonocardiaceae</taxon>
        <taxon>Amycolatopsis</taxon>
    </lineage>
</organism>
<evidence type="ECO:0000256" key="1">
    <source>
        <dbReference type="ARBA" id="ARBA00004651"/>
    </source>
</evidence>
<evidence type="ECO:0000256" key="6">
    <source>
        <dbReference type="ARBA" id="ARBA00023136"/>
    </source>
</evidence>
<feature type="transmembrane region" description="Helical" evidence="8">
    <location>
        <begin position="58"/>
        <end position="75"/>
    </location>
</feature>
<dbReference type="Gene3D" id="1.20.1250.20">
    <property type="entry name" value="MFS general substrate transporter like domains"/>
    <property type="match status" value="1"/>
</dbReference>
<reference evidence="10" key="1">
    <citation type="submission" date="2022-01" db="EMBL/GenBank/DDBJ databases">
        <title>PSI-footprinting approach for the identification of protein synthesis inhibitor producers.</title>
        <authorList>
            <person name="Handel F."/>
            <person name="Kulik A."/>
            <person name="Wex K.W."/>
            <person name="Berscheid A."/>
            <person name="Saur J.S."/>
            <person name="Winkler A."/>
            <person name="Wibberg D."/>
            <person name="Kalinowski J."/>
            <person name="Broetz-Oesterhelt H."/>
            <person name="Mast Y."/>
        </authorList>
    </citation>
    <scope>NUCLEOTIDE SEQUENCE</scope>
    <source>
        <strain evidence="10">KNN 49.3e</strain>
    </source>
</reference>
<name>A0ABY4NX51_9PSEU</name>
<dbReference type="PANTHER" id="PTHR42718">
    <property type="entry name" value="MAJOR FACILITATOR SUPERFAMILY MULTIDRUG TRANSPORTER MFSC"/>
    <property type="match status" value="1"/>
</dbReference>
<evidence type="ECO:0000256" key="7">
    <source>
        <dbReference type="SAM" id="MobiDB-lite"/>
    </source>
</evidence>
<keyword evidence="3" id="KW-1003">Cell membrane</keyword>
<keyword evidence="2" id="KW-0813">Transport</keyword>
<dbReference type="PROSITE" id="PS51318">
    <property type="entry name" value="TAT"/>
    <property type="match status" value="1"/>
</dbReference>
<dbReference type="PROSITE" id="PS50850">
    <property type="entry name" value="MFS"/>
    <property type="match status" value="1"/>
</dbReference>
<proteinExistence type="predicted"/>
<feature type="transmembrane region" description="Helical" evidence="8">
    <location>
        <begin position="303"/>
        <end position="326"/>
    </location>
</feature>
<evidence type="ECO:0000313" key="11">
    <source>
        <dbReference type="Proteomes" id="UP000830158"/>
    </source>
</evidence>
<dbReference type="Proteomes" id="UP000830158">
    <property type="component" value="Chromosome"/>
</dbReference>
<keyword evidence="6 8" id="KW-0472">Membrane</keyword>
<evidence type="ECO:0000313" key="10">
    <source>
        <dbReference type="EMBL" id="UQS24627.1"/>
    </source>
</evidence>
<evidence type="ECO:0000256" key="8">
    <source>
        <dbReference type="SAM" id="Phobius"/>
    </source>
</evidence>
<dbReference type="CDD" id="cd17321">
    <property type="entry name" value="MFS_MMR_MDR_like"/>
    <property type="match status" value="1"/>
</dbReference>
<feature type="transmembrane region" description="Helical" evidence="8">
    <location>
        <begin position="82"/>
        <end position="101"/>
    </location>
</feature>
<dbReference type="InterPro" id="IPR006311">
    <property type="entry name" value="TAT_signal"/>
</dbReference>
<dbReference type="InterPro" id="IPR011701">
    <property type="entry name" value="MFS"/>
</dbReference>
<evidence type="ECO:0000256" key="2">
    <source>
        <dbReference type="ARBA" id="ARBA00022448"/>
    </source>
</evidence>
<feature type="transmembrane region" description="Helical" evidence="8">
    <location>
        <begin position="269"/>
        <end position="291"/>
    </location>
</feature>
<feature type="transmembrane region" description="Helical" evidence="8">
    <location>
        <begin position="228"/>
        <end position="248"/>
    </location>
</feature>
<feature type="domain" description="Major facilitator superfamily (MFS) profile" evidence="9">
    <location>
        <begin position="16"/>
        <end position="498"/>
    </location>
</feature>